<comment type="similarity">
    <text evidence="1">Belongs to the tryptophan 2,3-dioxygenase family.</text>
</comment>
<comment type="catalytic activity">
    <reaction evidence="1">
        <text>L-tryptophan + O2 = N-formyl-L-kynurenine</text>
        <dbReference type="Rhea" id="RHEA:24536"/>
        <dbReference type="ChEBI" id="CHEBI:15379"/>
        <dbReference type="ChEBI" id="CHEBI:57912"/>
        <dbReference type="ChEBI" id="CHEBI:58629"/>
        <dbReference type="EC" id="1.13.11.11"/>
    </reaction>
</comment>
<gene>
    <name evidence="1 3" type="primary">kynA</name>
    <name evidence="3" type="ORF">GCM10012289_51050</name>
</gene>
<dbReference type="Proteomes" id="UP000646523">
    <property type="component" value="Unassembled WGS sequence"/>
</dbReference>
<keyword evidence="1" id="KW-0223">Dioxygenase</keyword>
<keyword evidence="1" id="KW-0560">Oxidoreductase</keyword>
<evidence type="ECO:0000313" key="4">
    <source>
        <dbReference type="Proteomes" id="UP000646523"/>
    </source>
</evidence>
<keyword evidence="1" id="KW-0823">Tryptophan catabolism</keyword>
<proteinExistence type="inferred from homology"/>
<organism evidence="3 4">
    <name type="scientific">Nonomuraea cavernae</name>
    <dbReference type="NCBI Taxonomy" id="2045107"/>
    <lineage>
        <taxon>Bacteria</taxon>
        <taxon>Bacillati</taxon>
        <taxon>Actinomycetota</taxon>
        <taxon>Actinomycetes</taxon>
        <taxon>Streptosporangiales</taxon>
        <taxon>Streptosporangiaceae</taxon>
        <taxon>Nonomuraea</taxon>
    </lineage>
</organism>
<name>A0A917Z5B3_9ACTN</name>
<dbReference type="GO" id="GO:0004833">
    <property type="term" value="F:L-tryptophan 2,3-dioxygenase activity"/>
    <property type="evidence" value="ECO:0007669"/>
    <property type="project" value="UniProtKB-UniRule"/>
</dbReference>
<keyword evidence="1" id="KW-0408">Iron</keyword>
<feature type="binding site" evidence="1">
    <location>
        <position position="118"/>
    </location>
    <ligand>
        <name>substrate</name>
    </ligand>
</feature>
<evidence type="ECO:0000256" key="2">
    <source>
        <dbReference type="SAM" id="MobiDB-lite"/>
    </source>
</evidence>
<dbReference type="AlphaFoldDB" id="A0A917Z5B3"/>
<dbReference type="PANTHER" id="PTHR10138:SF0">
    <property type="entry name" value="TRYPTOPHAN 2,3-DIOXYGENASE"/>
    <property type="match status" value="1"/>
</dbReference>
<evidence type="ECO:0000313" key="3">
    <source>
        <dbReference type="EMBL" id="GGO75610.1"/>
    </source>
</evidence>
<keyword evidence="4" id="KW-1185">Reference proteome</keyword>
<dbReference type="GO" id="GO:0019442">
    <property type="term" value="P:L-tryptophan catabolic process to acetyl-CoA"/>
    <property type="evidence" value="ECO:0007669"/>
    <property type="project" value="TreeGrafter"/>
</dbReference>
<keyword evidence="1" id="KW-0479">Metal-binding</keyword>
<dbReference type="InterPro" id="IPR004981">
    <property type="entry name" value="Trp_2_3_dOase"/>
</dbReference>
<feature type="binding site" evidence="1">
    <location>
        <begin position="52"/>
        <end position="56"/>
    </location>
    <ligand>
        <name>substrate</name>
    </ligand>
</feature>
<evidence type="ECO:0000256" key="1">
    <source>
        <dbReference type="HAMAP-Rule" id="MF_01972"/>
    </source>
</evidence>
<accession>A0A917Z5B3</accession>
<comment type="function">
    <text evidence="1">Heme-dependent dioxygenase that catalyzes the oxidative cleavage of the L-tryptophan (L-Trp) pyrrole ring and converts L-tryptophan to N-formyl-L-kynurenine. Catalyzes the oxidative cleavage of the indole moiety.</text>
</comment>
<dbReference type="PANTHER" id="PTHR10138">
    <property type="entry name" value="TRYPTOPHAN 2,3-DIOXYGENASE"/>
    <property type="match status" value="1"/>
</dbReference>
<keyword evidence="1" id="KW-0349">Heme</keyword>
<dbReference type="GO" id="GO:0046872">
    <property type="term" value="F:metal ion binding"/>
    <property type="evidence" value="ECO:0007669"/>
    <property type="project" value="UniProtKB-KW"/>
</dbReference>
<reference evidence="3" key="1">
    <citation type="journal article" date="2014" name="Int. J. Syst. Evol. Microbiol.">
        <title>Complete genome sequence of Corynebacterium casei LMG S-19264T (=DSM 44701T), isolated from a smear-ripened cheese.</title>
        <authorList>
            <consortium name="US DOE Joint Genome Institute (JGI-PGF)"/>
            <person name="Walter F."/>
            <person name="Albersmeier A."/>
            <person name="Kalinowski J."/>
            <person name="Ruckert C."/>
        </authorList>
    </citation>
    <scope>NUCLEOTIDE SEQUENCE</scope>
    <source>
        <strain evidence="3">CGMCC 4.7368</strain>
    </source>
</reference>
<comment type="caution">
    <text evidence="3">The sequence shown here is derived from an EMBL/GenBank/DDBJ whole genome shotgun (WGS) entry which is preliminary data.</text>
</comment>
<dbReference type="SUPFAM" id="SSF140959">
    <property type="entry name" value="Indolic compounds 2,3-dioxygenase-like"/>
    <property type="match status" value="1"/>
</dbReference>
<protein>
    <recommendedName>
        <fullName evidence="1">Tryptophan 2,3-dioxygenase</fullName>
        <shortName evidence="1">TDO</shortName>
        <ecNumber evidence="1">1.13.11.11</ecNumber>
    </recommendedName>
    <alternativeName>
        <fullName evidence="1">Tryptamin 2,3-dioxygenase</fullName>
    </alternativeName>
    <alternativeName>
        <fullName evidence="1">Tryptophan oxygenase</fullName>
        <shortName evidence="1">TO</shortName>
        <shortName evidence="1">TRPO</shortName>
    </alternativeName>
    <alternativeName>
        <fullName evidence="1">Tryptophan pyrrolase</fullName>
    </alternativeName>
    <alternativeName>
        <fullName evidence="1">Tryptophanase</fullName>
    </alternativeName>
</protein>
<dbReference type="EMBL" id="BMNH01000018">
    <property type="protein sequence ID" value="GGO75610.1"/>
    <property type="molecule type" value="Genomic_DNA"/>
</dbReference>
<dbReference type="HAMAP" id="MF_01972">
    <property type="entry name" value="T23O"/>
    <property type="match status" value="1"/>
</dbReference>
<feature type="region of interest" description="Disordered" evidence="2">
    <location>
        <begin position="1"/>
        <end position="21"/>
    </location>
</feature>
<feature type="binding site" evidence="1">
    <location>
        <position position="242"/>
    </location>
    <ligand>
        <name>substrate</name>
    </ligand>
</feature>
<feature type="binding site" description="axial binding residue" evidence="1">
    <location>
        <position position="228"/>
    </location>
    <ligand>
        <name>heme</name>
        <dbReference type="ChEBI" id="CHEBI:30413"/>
    </ligand>
    <ligandPart>
        <name>Fe</name>
        <dbReference type="ChEBI" id="CHEBI:18248"/>
    </ligandPart>
</feature>
<dbReference type="GO" id="GO:0019441">
    <property type="term" value="P:L-tryptophan catabolic process to kynurenine"/>
    <property type="evidence" value="ECO:0007669"/>
    <property type="project" value="UniProtKB-UniRule"/>
</dbReference>
<comment type="cofactor">
    <cofactor evidence="1">
        <name>heme</name>
        <dbReference type="ChEBI" id="CHEBI:30413"/>
    </cofactor>
    <text evidence="1">Binds 1 heme group per subunit.</text>
</comment>
<dbReference type="Gene3D" id="1.20.58.480">
    <property type="match status" value="1"/>
</dbReference>
<dbReference type="EC" id="1.13.11.11" evidence="1"/>
<reference evidence="3" key="2">
    <citation type="submission" date="2020-09" db="EMBL/GenBank/DDBJ databases">
        <authorList>
            <person name="Sun Q."/>
            <person name="Zhou Y."/>
        </authorList>
    </citation>
    <scope>NUCLEOTIDE SEQUENCE</scope>
    <source>
        <strain evidence="3">CGMCC 4.7368</strain>
    </source>
</reference>
<comment type="caution">
    <text evidence="1">Lacks conserved residue(s) required for the propagation of feature annotation.</text>
</comment>
<dbReference type="Pfam" id="PF03301">
    <property type="entry name" value="Trp_dioxygenase"/>
    <property type="match status" value="2"/>
</dbReference>
<comment type="pathway">
    <text evidence="1">Amino-acid degradation; L-tryptophan degradation via kynurenine pathway; L-kynurenine from L-tryptophan: step 1/2.</text>
</comment>
<dbReference type="GO" id="GO:0020037">
    <property type="term" value="F:heme binding"/>
    <property type="evidence" value="ECO:0007669"/>
    <property type="project" value="UniProtKB-UniRule"/>
</dbReference>
<dbReference type="InterPro" id="IPR037217">
    <property type="entry name" value="Trp/Indoleamine_2_3_dOase-like"/>
</dbReference>
<comment type="subunit">
    <text evidence="1">Homotetramer.</text>
</comment>
<sequence>MGSKPDAAIPSDPSDRRFGEEGGRLSYGEYLSLPGLLSQQRPQSEAPDELLFITIHQVYELWFKLLLHELESARDAMFAGELWRARHLFRRVHTVERVLIEQVDVLETMTPQDFLEFRAKLAPASGFQSVQFRELEFLSGLKDHRYLGRLRDATDDELARLRRRLDEPTLWDAYLTALSQRGLPVSDDEIMGSLLSVARDRRSYDDLWQLAEDLLTHDETAAQWRTRHVRMVERQIGTKSGTGGSTGAPYLHGRTGLHYFPQLWELRACL</sequence>
<dbReference type="RefSeq" id="WP_225262709.1">
    <property type="nucleotide sequence ID" value="NZ_BMNH01000018.1"/>
</dbReference>